<feature type="region of interest" description="Disordered" evidence="3">
    <location>
        <begin position="19"/>
        <end position="103"/>
    </location>
</feature>
<dbReference type="Proteomes" id="UP000236161">
    <property type="component" value="Unassembled WGS sequence"/>
</dbReference>
<dbReference type="AlphaFoldDB" id="A0A2I0AEV9"/>
<protein>
    <recommendedName>
        <fullName evidence="2">Succinate dehydrogenase assembly factor 4, mitochondrial</fullName>
    </recommendedName>
</protein>
<name>A0A2I0AEV9_9ASPA</name>
<evidence type="ECO:0000256" key="2">
    <source>
        <dbReference type="ARBA" id="ARBA00022170"/>
    </source>
</evidence>
<evidence type="ECO:0000313" key="5">
    <source>
        <dbReference type="Proteomes" id="UP000236161"/>
    </source>
</evidence>
<evidence type="ECO:0000313" key="4">
    <source>
        <dbReference type="EMBL" id="PKA54078.1"/>
    </source>
</evidence>
<dbReference type="PANTHER" id="PTHR28524">
    <property type="entry name" value="SUCCINATE DEHYDROGENASE ASSEMBLY FACTOR 4, MITOCHONDRIAL"/>
    <property type="match status" value="1"/>
</dbReference>
<feature type="compositionally biased region" description="Basic and acidic residues" evidence="3">
    <location>
        <begin position="74"/>
        <end position="91"/>
    </location>
</feature>
<keyword evidence="5" id="KW-1185">Reference proteome</keyword>
<evidence type="ECO:0000256" key="3">
    <source>
        <dbReference type="SAM" id="MobiDB-lite"/>
    </source>
</evidence>
<comment type="similarity">
    <text evidence="1">Belongs to the SDHAF4 family.</text>
</comment>
<dbReference type="GO" id="GO:0005739">
    <property type="term" value="C:mitochondrion"/>
    <property type="evidence" value="ECO:0007669"/>
    <property type="project" value="TreeGrafter"/>
</dbReference>
<organism evidence="4 5">
    <name type="scientific">Apostasia shenzhenica</name>
    <dbReference type="NCBI Taxonomy" id="1088818"/>
    <lineage>
        <taxon>Eukaryota</taxon>
        <taxon>Viridiplantae</taxon>
        <taxon>Streptophyta</taxon>
        <taxon>Embryophyta</taxon>
        <taxon>Tracheophyta</taxon>
        <taxon>Spermatophyta</taxon>
        <taxon>Magnoliopsida</taxon>
        <taxon>Liliopsida</taxon>
        <taxon>Asparagales</taxon>
        <taxon>Orchidaceae</taxon>
        <taxon>Apostasioideae</taxon>
        <taxon>Apostasia</taxon>
    </lineage>
</organism>
<dbReference type="PANTHER" id="PTHR28524:SF3">
    <property type="entry name" value="SUCCINATE DEHYDROGENASE ASSEMBLY FACTOR 4, MITOCHONDRIAL"/>
    <property type="match status" value="1"/>
</dbReference>
<dbReference type="OrthoDB" id="201362at2759"/>
<dbReference type="Pfam" id="PF07896">
    <property type="entry name" value="DUF1674"/>
    <property type="match status" value="1"/>
</dbReference>
<dbReference type="EMBL" id="KZ451986">
    <property type="protein sequence ID" value="PKA54078.1"/>
    <property type="molecule type" value="Genomic_DNA"/>
</dbReference>
<proteinExistence type="inferred from homology"/>
<evidence type="ECO:0000256" key="1">
    <source>
        <dbReference type="ARBA" id="ARBA00005701"/>
    </source>
</evidence>
<reference evidence="4 5" key="1">
    <citation type="journal article" date="2017" name="Nature">
        <title>The Apostasia genome and the evolution of orchids.</title>
        <authorList>
            <person name="Zhang G.Q."/>
            <person name="Liu K.W."/>
            <person name="Li Z."/>
            <person name="Lohaus R."/>
            <person name="Hsiao Y.Y."/>
            <person name="Niu S.C."/>
            <person name="Wang J.Y."/>
            <person name="Lin Y.C."/>
            <person name="Xu Q."/>
            <person name="Chen L.J."/>
            <person name="Yoshida K."/>
            <person name="Fujiwara S."/>
            <person name="Wang Z.W."/>
            <person name="Zhang Y.Q."/>
            <person name="Mitsuda N."/>
            <person name="Wang M."/>
            <person name="Liu G.H."/>
            <person name="Pecoraro L."/>
            <person name="Huang H.X."/>
            <person name="Xiao X.J."/>
            <person name="Lin M."/>
            <person name="Wu X.Y."/>
            <person name="Wu W.L."/>
            <person name="Chen Y.Y."/>
            <person name="Chang S.B."/>
            <person name="Sakamoto S."/>
            <person name="Ohme-Takagi M."/>
            <person name="Yagi M."/>
            <person name="Zeng S.J."/>
            <person name="Shen C.Y."/>
            <person name="Yeh C.M."/>
            <person name="Luo Y.B."/>
            <person name="Tsai W.C."/>
            <person name="Van de Peer Y."/>
            <person name="Liu Z.J."/>
        </authorList>
    </citation>
    <scope>NUCLEOTIDE SEQUENCE [LARGE SCALE GENOMIC DNA]</scope>
    <source>
        <strain evidence="5">cv. Shenzhen</strain>
        <tissue evidence="4">Stem</tissue>
    </source>
</reference>
<accession>A0A2I0AEV9</accession>
<dbReference type="InterPro" id="IPR012875">
    <property type="entry name" value="SDHF4"/>
</dbReference>
<feature type="compositionally biased region" description="Polar residues" evidence="3">
    <location>
        <begin position="40"/>
        <end position="51"/>
    </location>
</feature>
<dbReference type="STRING" id="1088818.A0A2I0AEV9"/>
<sequence length="128" mass="14435">MARELILLRRSLLQTASSPKIRLGFSETANPSISPLPRAFSSSPEQDSQGKPTERSSLLPVKPDGRKLNGNANQREDQGGTREYKEIKEIDGPEGPEPTRYGDWERRGRCYLSLSLFSRCDRKEITTQ</sequence>
<gene>
    <name evidence="4" type="ORF">AXF42_Ash020997</name>
</gene>
<dbReference type="GO" id="GO:0034553">
    <property type="term" value="P:mitochondrial respiratory chain complex II assembly"/>
    <property type="evidence" value="ECO:0007669"/>
    <property type="project" value="TreeGrafter"/>
</dbReference>